<reference evidence="1 2" key="1">
    <citation type="journal article" date="2022" name="Genome Biol. Evol.">
        <title>The Spruce Budworm Genome: Reconstructing the Evolutionary History of Antifreeze Proteins.</title>
        <authorList>
            <person name="Beliveau C."/>
            <person name="Gagne P."/>
            <person name="Picq S."/>
            <person name="Vernygora O."/>
            <person name="Keeling C.I."/>
            <person name="Pinkney K."/>
            <person name="Doucet D."/>
            <person name="Wen F."/>
            <person name="Johnston J.S."/>
            <person name="Maaroufi H."/>
            <person name="Boyle B."/>
            <person name="Laroche J."/>
            <person name="Dewar K."/>
            <person name="Juretic N."/>
            <person name="Blackburn G."/>
            <person name="Nisole A."/>
            <person name="Brunet B."/>
            <person name="Brandao M."/>
            <person name="Lumley L."/>
            <person name="Duan J."/>
            <person name="Quan G."/>
            <person name="Lucarotti C.J."/>
            <person name="Roe A.D."/>
            <person name="Sperling F.A.H."/>
            <person name="Levesque R.C."/>
            <person name="Cusson M."/>
        </authorList>
    </citation>
    <scope>NUCLEOTIDE SEQUENCE [LARGE SCALE GENOMIC DNA]</scope>
    <source>
        <strain evidence="1">Glfc:IPQL:Cfum</strain>
    </source>
</reference>
<proteinExistence type="predicted"/>
<dbReference type="EMBL" id="CM046108">
    <property type="protein sequence ID" value="KAI8426387.1"/>
    <property type="molecule type" value="Genomic_DNA"/>
</dbReference>
<dbReference type="Proteomes" id="UP001064048">
    <property type="component" value="Chromosome 8"/>
</dbReference>
<evidence type="ECO:0000313" key="2">
    <source>
        <dbReference type="Proteomes" id="UP001064048"/>
    </source>
</evidence>
<keyword evidence="2" id="KW-1185">Reference proteome</keyword>
<protein>
    <submittedName>
        <fullName evidence="1">Uncharacterized protein</fullName>
    </submittedName>
</protein>
<evidence type="ECO:0000313" key="1">
    <source>
        <dbReference type="EMBL" id="KAI8426387.1"/>
    </source>
</evidence>
<accession>A0ACC0JQE1</accession>
<comment type="caution">
    <text evidence="1">The sequence shown here is derived from an EMBL/GenBank/DDBJ whole genome shotgun (WGS) entry which is preliminary data.</text>
</comment>
<name>A0ACC0JQE1_CHOFU</name>
<organism evidence="1 2">
    <name type="scientific">Choristoneura fumiferana</name>
    <name type="common">Spruce budworm moth</name>
    <name type="synonym">Archips fumiferana</name>
    <dbReference type="NCBI Taxonomy" id="7141"/>
    <lineage>
        <taxon>Eukaryota</taxon>
        <taxon>Metazoa</taxon>
        <taxon>Ecdysozoa</taxon>
        <taxon>Arthropoda</taxon>
        <taxon>Hexapoda</taxon>
        <taxon>Insecta</taxon>
        <taxon>Pterygota</taxon>
        <taxon>Neoptera</taxon>
        <taxon>Endopterygota</taxon>
        <taxon>Lepidoptera</taxon>
        <taxon>Glossata</taxon>
        <taxon>Ditrysia</taxon>
        <taxon>Tortricoidea</taxon>
        <taxon>Tortricidae</taxon>
        <taxon>Tortricinae</taxon>
        <taxon>Choristoneura</taxon>
    </lineage>
</organism>
<sequence length="136" mass="15643">MIKNMFIPFYFGLGGRIGSGEQFLPWIHLDDLTRLIHFAIENDHVKGVLNGVAPQVITNKDFTKSFAKALKRPALFPVPETILNFLFNPERAMIMTKGQHVIPKRVQDYGFEYKYSNIDEACKEVAHLFPKKHPLE</sequence>
<gene>
    <name evidence="1" type="ORF">MSG28_005234</name>
</gene>